<feature type="region of interest" description="Disordered" evidence="1">
    <location>
        <begin position="176"/>
        <end position="209"/>
    </location>
</feature>
<proteinExistence type="predicted"/>
<gene>
    <name evidence="3" type="ORF">MNBD_GAMMA11-934</name>
</gene>
<reference evidence="3" key="1">
    <citation type="submission" date="2018-06" db="EMBL/GenBank/DDBJ databases">
        <authorList>
            <person name="Zhirakovskaya E."/>
        </authorList>
    </citation>
    <scope>NUCLEOTIDE SEQUENCE</scope>
</reference>
<dbReference type="AlphaFoldDB" id="A0A3B0Y0Z1"/>
<sequence>MTKLTGWIISLILLAYSVACVMAIIYFSETVSVVSVTNLKKEGGVIGPIEVKKENTVYIVRATQPVGLGAWSAIDIGVYDENDQYLFSFNSDMWHESGYDEGYWEEDESTFDIAINFNKPGKYTLDVSVESSDATKVNDLVISVEERRGSALMFYWMAVMSFIAAFIVFRIKKVVKPPEPKGPDKTDKVDKVDKTTNEELQSDAAKKSS</sequence>
<keyword evidence="2" id="KW-0812">Transmembrane</keyword>
<feature type="compositionally biased region" description="Basic and acidic residues" evidence="1">
    <location>
        <begin position="176"/>
        <end position="197"/>
    </location>
</feature>
<accession>A0A3B0Y0Z1</accession>
<evidence type="ECO:0000313" key="3">
    <source>
        <dbReference type="EMBL" id="VAW62076.1"/>
    </source>
</evidence>
<evidence type="ECO:0000256" key="2">
    <source>
        <dbReference type="SAM" id="Phobius"/>
    </source>
</evidence>
<dbReference type="EMBL" id="UOFG01000163">
    <property type="protein sequence ID" value="VAW62076.1"/>
    <property type="molecule type" value="Genomic_DNA"/>
</dbReference>
<name>A0A3B0Y0Z1_9ZZZZ</name>
<keyword evidence="2" id="KW-0472">Membrane</keyword>
<feature type="transmembrane region" description="Helical" evidence="2">
    <location>
        <begin position="153"/>
        <end position="171"/>
    </location>
</feature>
<evidence type="ECO:0000256" key="1">
    <source>
        <dbReference type="SAM" id="MobiDB-lite"/>
    </source>
</evidence>
<keyword evidence="2" id="KW-1133">Transmembrane helix</keyword>
<organism evidence="3">
    <name type="scientific">hydrothermal vent metagenome</name>
    <dbReference type="NCBI Taxonomy" id="652676"/>
    <lineage>
        <taxon>unclassified sequences</taxon>
        <taxon>metagenomes</taxon>
        <taxon>ecological metagenomes</taxon>
    </lineage>
</organism>
<protein>
    <submittedName>
        <fullName evidence="3">Uncharacterized protein</fullName>
    </submittedName>
</protein>